<dbReference type="SUPFAM" id="SSF46689">
    <property type="entry name" value="Homeodomain-like"/>
    <property type="match status" value="1"/>
</dbReference>
<dbReference type="InterPro" id="IPR018060">
    <property type="entry name" value="HTH_AraC"/>
</dbReference>
<evidence type="ECO:0000256" key="2">
    <source>
        <dbReference type="ARBA" id="ARBA00023125"/>
    </source>
</evidence>
<evidence type="ECO:0000313" key="5">
    <source>
        <dbReference type="EMBL" id="PTB97233.1"/>
    </source>
</evidence>
<evidence type="ECO:0000313" key="6">
    <source>
        <dbReference type="Proteomes" id="UP000240608"/>
    </source>
</evidence>
<dbReference type="PANTHER" id="PTHR46796">
    <property type="entry name" value="HTH-TYPE TRANSCRIPTIONAL ACTIVATOR RHAS-RELATED"/>
    <property type="match status" value="1"/>
</dbReference>
<protein>
    <recommendedName>
        <fullName evidence="4">HTH araC/xylS-type domain-containing protein</fullName>
    </recommendedName>
</protein>
<dbReference type="InterPro" id="IPR020449">
    <property type="entry name" value="Tscrpt_reg_AraC-type_HTH"/>
</dbReference>
<feature type="domain" description="HTH araC/xylS-type" evidence="4">
    <location>
        <begin position="19"/>
        <end position="118"/>
    </location>
</feature>
<accession>A0A2T4DTV3</accession>
<dbReference type="GO" id="GO:0003700">
    <property type="term" value="F:DNA-binding transcription factor activity"/>
    <property type="evidence" value="ECO:0007669"/>
    <property type="project" value="InterPro"/>
</dbReference>
<evidence type="ECO:0000256" key="1">
    <source>
        <dbReference type="ARBA" id="ARBA00023015"/>
    </source>
</evidence>
<reference evidence="5 6" key="1">
    <citation type="submission" date="2018-03" db="EMBL/GenBank/DDBJ databases">
        <title>Cross-interface Injection: A General Nanoliter Liquid Handling Method Applied to Single Cells Genome Amplification Automated Nanoliter Liquid Handling Applied to Single Cell Multiple Displacement Amplification.</title>
        <authorList>
            <person name="Yun J."/>
            <person name="Xu P."/>
            <person name="Xu J."/>
            <person name="Dai X."/>
            <person name="Wang Y."/>
            <person name="Zheng X."/>
            <person name="Cao C."/>
            <person name="Yi Q."/>
            <person name="Zhu Y."/>
            <person name="Wang L."/>
            <person name="Dong Z."/>
            <person name="Huang Y."/>
            <person name="Huang L."/>
            <person name="Du W."/>
        </authorList>
    </citation>
    <scope>NUCLEOTIDE SEQUENCE [LARGE SCALE GENOMIC DNA]</scope>
    <source>
        <strain evidence="5 6">Z-D1-2</strain>
    </source>
</reference>
<name>A0A2T4DTV3_9BACT</name>
<gene>
    <name evidence="5" type="ORF">C9994_03715</name>
</gene>
<dbReference type="SMART" id="SM00342">
    <property type="entry name" value="HTH_ARAC"/>
    <property type="match status" value="1"/>
</dbReference>
<dbReference type="InterPro" id="IPR018062">
    <property type="entry name" value="HTH_AraC-typ_CS"/>
</dbReference>
<dbReference type="PROSITE" id="PS01124">
    <property type="entry name" value="HTH_ARAC_FAMILY_2"/>
    <property type="match status" value="1"/>
</dbReference>
<dbReference type="Proteomes" id="UP000240608">
    <property type="component" value="Unassembled WGS sequence"/>
</dbReference>
<dbReference type="EMBL" id="PYVU01000020">
    <property type="protein sequence ID" value="PTB97233.1"/>
    <property type="molecule type" value="Genomic_DNA"/>
</dbReference>
<dbReference type="InterPro" id="IPR009057">
    <property type="entry name" value="Homeodomain-like_sf"/>
</dbReference>
<comment type="caution">
    <text evidence="5">The sequence shown here is derived from an EMBL/GenBank/DDBJ whole genome shotgun (WGS) entry which is preliminary data.</text>
</comment>
<dbReference type="Pfam" id="PF12833">
    <property type="entry name" value="HTH_18"/>
    <property type="match status" value="1"/>
</dbReference>
<dbReference type="InterPro" id="IPR050204">
    <property type="entry name" value="AraC_XylS_family_regulators"/>
</dbReference>
<dbReference type="PANTHER" id="PTHR46796:SF13">
    <property type="entry name" value="HTH-TYPE TRANSCRIPTIONAL ACTIVATOR RHAS"/>
    <property type="match status" value="1"/>
</dbReference>
<evidence type="ECO:0000256" key="3">
    <source>
        <dbReference type="ARBA" id="ARBA00023163"/>
    </source>
</evidence>
<dbReference type="Gene3D" id="1.10.10.60">
    <property type="entry name" value="Homeodomain-like"/>
    <property type="match status" value="1"/>
</dbReference>
<evidence type="ECO:0000259" key="4">
    <source>
        <dbReference type="PROSITE" id="PS01124"/>
    </source>
</evidence>
<proteinExistence type="predicted"/>
<dbReference type="GO" id="GO:0043565">
    <property type="term" value="F:sequence-specific DNA binding"/>
    <property type="evidence" value="ECO:0007669"/>
    <property type="project" value="InterPro"/>
</dbReference>
<dbReference type="AlphaFoldDB" id="A0A2T4DTV3"/>
<organism evidence="5 6">
    <name type="scientific">Marivirga lumbricoides</name>
    <dbReference type="NCBI Taxonomy" id="1046115"/>
    <lineage>
        <taxon>Bacteria</taxon>
        <taxon>Pseudomonadati</taxon>
        <taxon>Bacteroidota</taxon>
        <taxon>Cytophagia</taxon>
        <taxon>Cytophagales</taxon>
        <taxon>Marivirgaceae</taxon>
        <taxon>Marivirga</taxon>
    </lineage>
</organism>
<keyword evidence="1" id="KW-0805">Transcription regulation</keyword>
<keyword evidence="2" id="KW-0238">DNA-binding</keyword>
<keyword evidence="3" id="KW-0804">Transcription</keyword>
<sequence length="118" mass="13911">MEIELFKLFQNSQLENDLIKFETYLNKNISEPKQIKDFNNLISISQKSFIQKFKNTFHIAPNQYARLKQVNHAIIKLNVNKYKNLTSIGLDCGFYDQSHFIKTFKKYSGLTPKQFLKG</sequence>
<dbReference type="PRINTS" id="PR00032">
    <property type="entry name" value="HTHARAC"/>
</dbReference>
<dbReference type="PROSITE" id="PS00041">
    <property type="entry name" value="HTH_ARAC_FAMILY_1"/>
    <property type="match status" value="1"/>
</dbReference>